<dbReference type="OrthoDB" id="9807959at2"/>
<evidence type="ECO:0000313" key="3">
    <source>
        <dbReference type="Proteomes" id="UP000002194"/>
    </source>
</evidence>
<dbReference type="SMR" id="Q72FI9"/>
<reference evidence="2 3" key="1">
    <citation type="journal article" date="2004" name="Nat. Biotechnol.">
        <title>The genome sequence of the anaerobic, sulfate-reducing bacterium Desulfovibrio vulgaris Hildenborough.</title>
        <authorList>
            <person name="Heidelberg J.F."/>
            <person name="Seshadri R."/>
            <person name="Haveman S.A."/>
            <person name="Hemme C.L."/>
            <person name="Paulsen I.T."/>
            <person name="Kolonay J.F."/>
            <person name="Eisen J.A."/>
            <person name="Ward N."/>
            <person name="Methe B."/>
            <person name="Brinkac L.M."/>
            <person name="Daugherty S.C."/>
            <person name="Deboy R.T."/>
            <person name="Dodson R.J."/>
            <person name="Durkin A.S."/>
            <person name="Madupu R."/>
            <person name="Nelson W.C."/>
            <person name="Sullivan S.A."/>
            <person name="Fouts D."/>
            <person name="Haft D.H."/>
            <person name="Selengut J."/>
            <person name="Peterson J.D."/>
            <person name="Davidsen T.M."/>
            <person name="Zafar N."/>
            <person name="Zhou L."/>
            <person name="Radune D."/>
            <person name="Dimitrov G."/>
            <person name="Hance M."/>
            <person name="Tran K."/>
            <person name="Khouri H."/>
            <person name="Gill J."/>
            <person name="Utterback T.R."/>
            <person name="Feldblyum T.V."/>
            <person name="Wall J.D."/>
            <person name="Voordouw G."/>
            <person name="Fraser C.M."/>
        </authorList>
    </citation>
    <scope>NUCLEOTIDE SEQUENCE [LARGE SCALE GENOMIC DNA]</scope>
    <source>
        <strain evidence="3">ATCC 29579 / DSM 644 / NCIMB 8303 / VKM B-1760 / Hildenborough</strain>
    </source>
</reference>
<proteinExistence type="predicted"/>
<dbReference type="STRING" id="882.DVU_0224"/>
<dbReference type="Gene3D" id="3.30.160.250">
    <property type="match status" value="1"/>
</dbReference>
<dbReference type="PATRIC" id="fig|882.5.peg.217"/>
<sequence>MRYPLLVSKDAGSSYGGILPDFPGCYPMGETLDELLDNVQDAVETWMLGEDPEIFPQPSRLEDVQRLEEADGKVLLLVEVNPDFLDSTPQRINITVPRYALGLIDKAAKASGSTRSAYLVSSALERVQPRG</sequence>
<evidence type="ECO:0000259" key="1">
    <source>
        <dbReference type="Pfam" id="PF15919"/>
    </source>
</evidence>
<accession>Q72FI9</accession>
<name>Q72FI9_NITV2</name>
<keyword evidence="3" id="KW-1185">Reference proteome</keyword>
<dbReference type="PaxDb" id="882-DVU_0224"/>
<dbReference type="AlphaFoldDB" id="Q72FI9"/>
<dbReference type="InterPro" id="IPR035069">
    <property type="entry name" value="TTHA1013/TTHA0281-like"/>
</dbReference>
<dbReference type="InterPro" id="IPR031807">
    <property type="entry name" value="HicB-like"/>
</dbReference>
<dbReference type="RefSeq" id="WP_010937534.1">
    <property type="nucleotide sequence ID" value="NC_002937.3"/>
</dbReference>
<evidence type="ECO:0000313" key="2">
    <source>
        <dbReference type="EMBL" id="AAS94708.1"/>
    </source>
</evidence>
<protein>
    <recommendedName>
        <fullName evidence="1">HicB-like antitoxin of toxin-antitoxin system domain-containing protein</fullName>
    </recommendedName>
</protein>
<dbReference type="Proteomes" id="UP000002194">
    <property type="component" value="Chromosome"/>
</dbReference>
<dbReference type="Pfam" id="PF15919">
    <property type="entry name" value="HicB_lk_antitox"/>
    <property type="match status" value="1"/>
</dbReference>
<dbReference type="KEGG" id="dvu:DVU_0224"/>
<dbReference type="HOGENOM" id="CLU_114047_1_1_7"/>
<dbReference type="SUPFAM" id="SSF143100">
    <property type="entry name" value="TTHA1013/TTHA0281-like"/>
    <property type="match status" value="1"/>
</dbReference>
<organism evidence="2 3">
    <name type="scientific">Nitratidesulfovibrio vulgaris (strain ATCC 29579 / DSM 644 / CCUG 34227 / NCIMB 8303 / VKM B-1760 / Hildenborough)</name>
    <name type="common">Desulfovibrio vulgaris</name>
    <dbReference type="NCBI Taxonomy" id="882"/>
    <lineage>
        <taxon>Bacteria</taxon>
        <taxon>Pseudomonadati</taxon>
        <taxon>Thermodesulfobacteriota</taxon>
        <taxon>Desulfovibrionia</taxon>
        <taxon>Desulfovibrionales</taxon>
        <taxon>Desulfovibrionaceae</taxon>
        <taxon>Nitratidesulfovibrio</taxon>
    </lineage>
</organism>
<gene>
    <name evidence="2" type="ordered locus">DVU_0224</name>
</gene>
<feature type="domain" description="HicB-like antitoxin of toxin-antitoxin system" evidence="1">
    <location>
        <begin position="3"/>
        <end position="121"/>
    </location>
</feature>
<dbReference type="EMBL" id="AE017285">
    <property type="protein sequence ID" value="AAS94708.1"/>
    <property type="molecule type" value="Genomic_DNA"/>
</dbReference>
<dbReference type="PhylomeDB" id="Q72FI9"/>
<dbReference type="eggNOG" id="COG1598">
    <property type="taxonomic scope" value="Bacteria"/>
</dbReference>
<dbReference type="EnsemblBacteria" id="AAS94708">
    <property type="protein sequence ID" value="AAS94708"/>
    <property type="gene ID" value="DVU_0224"/>
</dbReference>